<dbReference type="GO" id="GO:0004826">
    <property type="term" value="F:phenylalanine-tRNA ligase activity"/>
    <property type="evidence" value="ECO:0007669"/>
    <property type="project" value="UniProtKB-UniRule"/>
</dbReference>
<dbReference type="Gene3D" id="3.50.40.10">
    <property type="entry name" value="Phenylalanyl-trna Synthetase, Chain B, domain 3"/>
    <property type="match status" value="1"/>
</dbReference>
<proteinExistence type="inferred from homology"/>
<keyword evidence="7 15" id="KW-0479">Metal-binding</keyword>
<dbReference type="SUPFAM" id="SSF54991">
    <property type="entry name" value="Anticodon-binding domain of PheRS"/>
    <property type="match status" value="1"/>
</dbReference>
<dbReference type="InterPro" id="IPR041616">
    <property type="entry name" value="PheRS_beta_core"/>
</dbReference>
<keyword evidence="13 15" id="KW-0030">Aminoacyl-tRNA synthetase</keyword>
<dbReference type="PROSITE" id="PS51483">
    <property type="entry name" value="B5"/>
    <property type="match status" value="1"/>
</dbReference>
<keyword evidence="6 15" id="KW-0436">Ligase</keyword>
<name>A0AAW5K494_9BACT</name>
<evidence type="ECO:0000256" key="13">
    <source>
        <dbReference type="ARBA" id="ARBA00023146"/>
    </source>
</evidence>
<dbReference type="Gene3D" id="3.30.70.380">
    <property type="entry name" value="Ferrodoxin-fold anticodon-binding domain"/>
    <property type="match status" value="1"/>
</dbReference>
<feature type="domain" description="TRNA-binding" evidence="17">
    <location>
        <begin position="41"/>
        <end position="161"/>
    </location>
</feature>
<dbReference type="EMBL" id="JANFYT010000019">
    <property type="protein sequence ID" value="MCQ4814701.1"/>
    <property type="molecule type" value="Genomic_DNA"/>
</dbReference>
<dbReference type="SUPFAM" id="SSF55681">
    <property type="entry name" value="Class II aaRS and biotin synthetases"/>
    <property type="match status" value="1"/>
</dbReference>
<dbReference type="Gene3D" id="3.30.56.10">
    <property type="match status" value="2"/>
</dbReference>
<dbReference type="Pfam" id="PF17759">
    <property type="entry name" value="tRNA_synthFbeta"/>
    <property type="match status" value="1"/>
</dbReference>
<comment type="cofactor">
    <cofactor evidence="15">
        <name>Mg(2+)</name>
        <dbReference type="ChEBI" id="CHEBI:18420"/>
    </cofactor>
    <text evidence="15">Binds 2 magnesium ions per tetramer.</text>
</comment>
<evidence type="ECO:0000256" key="1">
    <source>
        <dbReference type="ARBA" id="ARBA00004496"/>
    </source>
</evidence>
<dbReference type="GO" id="GO:0000287">
    <property type="term" value="F:magnesium ion binding"/>
    <property type="evidence" value="ECO:0007669"/>
    <property type="project" value="UniProtKB-UniRule"/>
</dbReference>
<dbReference type="SMART" id="SM00873">
    <property type="entry name" value="B3_4"/>
    <property type="match status" value="1"/>
</dbReference>
<dbReference type="Pfam" id="PF03147">
    <property type="entry name" value="FDX-ACB"/>
    <property type="match status" value="1"/>
</dbReference>
<dbReference type="AlphaFoldDB" id="A0AAW5K494"/>
<dbReference type="Gene3D" id="2.40.50.140">
    <property type="entry name" value="Nucleic acid-binding proteins"/>
    <property type="match status" value="1"/>
</dbReference>
<dbReference type="SUPFAM" id="SSF46955">
    <property type="entry name" value="Putative DNA-binding domain"/>
    <property type="match status" value="1"/>
</dbReference>
<evidence type="ECO:0000256" key="11">
    <source>
        <dbReference type="ARBA" id="ARBA00022884"/>
    </source>
</evidence>
<evidence type="ECO:0000259" key="18">
    <source>
        <dbReference type="PROSITE" id="PS51447"/>
    </source>
</evidence>
<dbReference type="HAMAP" id="MF_00283">
    <property type="entry name" value="Phe_tRNA_synth_beta1"/>
    <property type="match status" value="1"/>
</dbReference>
<dbReference type="Pfam" id="PF03484">
    <property type="entry name" value="B5"/>
    <property type="match status" value="1"/>
</dbReference>
<evidence type="ECO:0000256" key="2">
    <source>
        <dbReference type="ARBA" id="ARBA00008653"/>
    </source>
</evidence>
<dbReference type="PANTHER" id="PTHR10947:SF0">
    <property type="entry name" value="PHENYLALANINE--TRNA LIGASE BETA SUBUNIT"/>
    <property type="match status" value="1"/>
</dbReference>
<dbReference type="SUPFAM" id="SSF50249">
    <property type="entry name" value="Nucleic acid-binding proteins"/>
    <property type="match status" value="1"/>
</dbReference>
<keyword evidence="11 16" id="KW-0694">RNA-binding</keyword>
<feature type="domain" description="FDX-ACB" evidence="18">
    <location>
        <begin position="716"/>
        <end position="807"/>
    </location>
</feature>
<dbReference type="InterPro" id="IPR045864">
    <property type="entry name" value="aa-tRNA-synth_II/BPL/LPL"/>
</dbReference>
<comment type="similarity">
    <text evidence="2 15">Belongs to the phenylalanyl-tRNA synthetase beta subunit family. Type 1 subfamily.</text>
</comment>
<reference evidence="20 21" key="1">
    <citation type="submission" date="2022-06" db="EMBL/GenBank/DDBJ databases">
        <title>Isolation of gut microbiota from human fecal samples.</title>
        <authorList>
            <person name="Pamer E.G."/>
            <person name="Barat B."/>
            <person name="Waligurski E."/>
            <person name="Medina S."/>
            <person name="Paddock L."/>
            <person name="Mostad J."/>
        </authorList>
    </citation>
    <scope>NUCLEOTIDE SEQUENCE [LARGE SCALE GENOMIC DNA]</scope>
    <source>
        <strain evidence="20 21">DFI.9.90</strain>
    </source>
</reference>
<comment type="subcellular location">
    <subcellularLocation>
        <location evidence="1 15">Cytoplasm</location>
    </subcellularLocation>
</comment>
<dbReference type="InterPro" id="IPR009061">
    <property type="entry name" value="DNA-bd_dom_put_sf"/>
</dbReference>
<dbReference type="PROSITE" id="PS51447">
    <property type="entry name" value="FDX_ACB"/>
    <property type="match status" value="1"/>
</dbReference>
<dbReference type="NCBIfam" id="TIGR00472">
    <property type="entry name" value="pheT_bact"/>
    <property type="match status" value="1"/>
</dbReference>
<protein>
    <recommendedName>
        <fullName evidence="15">Phenylalanine--tRNA ligase beta subunit</fullName>
        <ecNumber evidence="15">6.1.1.20</ecNumber>
    </recommendedName>
    <alternativeName>
        <fullName evidence="15">Phenylalanyl-tRNA synthetase beta subunit</fullName>
        <shortName evidence="15">PheRS</shortName>
    </alternativeName>
</protein>
<dbReference type="InterPro" id="IPR036690">
    <property type="entry name" value="Fdx_antiC-bd_sf"/>
</dbReference>
<dbReference type="EC" id="6.1.1.20" evidence="15"/>
<keyword evidence="8 15" id="KW-0547">Nucleotide-binding</keyword>
<dbReference type="SUPFAM" id="SSF56037">
    <property type="entry name" value="PheT/TilS domain"/>
    <property type="match status" value="1"/>
</dbReference>
<dbReference type="GO" id="GO:0006432">
    <property type="term" value="P:phenylalanyl-tRNA aminoacylation"/>
    <property type="evidence" value="ECO:0007669"/>
    <property type="project" value="UniProtKB-UniRule"/>
</dbReference>
<evidence type="ECO:0000256" key="9">
    <source>
        <dbReference type="ARBA" id="ARBA00022840"/>
    </source>
</evidence>
<dbReference type="InterPro" id="IPR002547">
    <property type="entry name" value="tRNA-bd_dom"/>
</dbReference>
<sequence length="809" mass="89174">MKLSLNWIKKYADLPADLTMARLSYDLTMSTVEVEDAVSLADNLAGLVVGRILTVEPHPDADKLRVCTVDVGDPAPSTIVCGGVNLAPAQLVVVAKPGAWVRWHGEGEPVEIKPAKLRGVMSFGMICASGEIGLAELFPTTRQAEIMDISEFDAKPGAPLAEALGLDDIILEIDNKSMTNRPDLWGHYGMARELAAIYKCPLKPIEAASFPGMTEELKVEIKDAERCSRYVGLVIKNISSVPSPFELKSLIWRVGMRPINLPVDITNYVMLATGQPTHGFDKKHIAGGIYVRRAYEGEKLQLLDGETLDLTTEDLVIADEKSPVGLAGVMGGKLDSILDDTTELILEVASFDALGIRRTSQRFDVRTEASARYEKSIDPQRVDAAVAIAAEAFGKYFPEMRITAHTDVYPRPLENAKVEVSLDFLRKRLGKELTAGEVVDILSPLGFKTETDGDRLLVEAPSWRSTGDISLPDDILEEVARLMGYENFEFSAPTVLLDKAVNQRVPDMERAIREYLAFRCGMQEIFTYPWIGDEYVGAAGADTKEMLELSTPPAPDESRLRSTLVPGLLKAVATNIRYFTDFRIFEMTQVFFDRNYKSISGTDELLPEMARRLGGAFVGADARQLFREAKGVLEYMHRAAQMERLGFSQQEKPAWADDKLWVNVTAGGEVIGALALVSPKSAKASGIKRSLTVIFELDVEKLTPLPSRQNEFVHLPEYPLADFDLSIVFDENVGWAEIEAIARKADLVKDVKFIDEYRGAQVGDGKKSVSFRIWVGSDKGTLTSEQIENVSKQVVKKIGKKFGGDVRGA</sequence>
<evidence type="ECO:0000256" key="12">
    <source>
        <dbReference type="ARBA" id="ARBA00022917"/>
    </source>
</evidence>
<feature type="binding site" evidence="15">
    <location>
        <position position="468"/>
    </location>
    <ligand>
        <name>Mg(2+)</name>
        <dbReference type="ChEBI" id="CHEBI:18420"/>
        <note>shared with alpha subunit</note>
    </ligand>
</feature>
<organism evidence="20 21">
    <name type="scientific">Cloacibacillus evryensis</name>
    <dbReference type="NCBI Taxonomy" id="508460"/>
    <lineage>
        <taxon>Bacteria</taxon>
        <taxon>Thermotogati</taxon>
        <taxon>Synergistota</taxon>
        <taxon>Synergistia</taxon>
        <taxon>Synergistales</taxon>
        <taxon>Synergistaceae</taxon>
        <taxon>Cloacibacillus</taxon>
    </lineage>
</organism>
<keyword evidence="12 15" id="KW-0648">Protein biosynthesis</keyword>
<evidence type="ECO:0000256" key="5">
    <source>
        <dbReference type="ARBA" id="ARBA00022555"/>
    </source>
</evidence>
<evidence type="ECO:0000256" key="6">
    <source>
        <dbReference type="ARBA" id="ARBA00022598"/>
    </source>
</evidence>
<dbReference type="InterPro" id="IPR005146">
    <property type="entry name" value="B3/B4_tRNA-bd"/>
</dbReference>
<dbReference type="SMART" id="SM00874">
    <property type="entry name" value="B5"/>
    <property type="match status" value="1"/>
</dbReference>
<evidence type="ECO:0000313" key="21">
    <source>
        <dbReference type="Proteomes" id="UP001205919"/>
    </source>
</evidence>
<evidence type="ECO:0000259" key="19">
    <source>
        <dbReference type="PROSITE" id="PS51483"/>
    </source>
</evidence>
<feature type="binding site" evidence="15">
    <location>
        <position position="477"/>
    </location>
    <ligand>
        <name>Mg(2+)</name>
        <dbReference type="ChEBI" id="CHEBI:18420"/>
        <note>shared with alpha subunit</note>
    </ligand>
</feature>
<feature type="domain" description="B5" evidence="19">
    <location>
        <begin position="413"/>
        <end position="490"/>
    </location>
</feature>
<dbReference type="PANTHER" id="PTHR10947">
    <property type="entry name" value="PHENYLALANYL-TRNA SYNTHETASE BETA CHAIN AND LEUCINE-RICH REPEAT-CONTAINING PROTEIN 47"/>
    <property type="match status" value="1"/>
</dbReference>
<dbReference type="InterPro" id="IPR033714">
    <property type="entry name" value="tRNA_bind_bactPheRS"/>
</dbReference>
<comment type="catalytic activity">
    <reaction evidence="14 15">
        <text>tRNA(Phe) + L-phenylalanine + ATP = L-phenylalanyl-tRNA(Phe) + AMP + diphosphate + H(+)</text>
        <dbReference type="Rhea" id="RHEA:19413"/>
        <dbReference type="Rhea" id="RHEA-COMP:9668"/>
        <dbReference type="Rhea" id="RHEA-COMP:9699"/>
        <dbReference type="ChEBI" id="CHEBI:15378"/>
        <dbReference type="ChEBI" id="CHEBI:30616"/>
        <dbReference type="ChEBI" id="CHEBI:33019"/>
        <dbReference type="ChEBI" id="CHEBI:58095"/>
        <dbReference type="ChEBI" id="CHEBI:78442"/>
        <dbReference type="ChEBI" id="CHEBI:78531"/>
        <dbReference type="ChEBI" id="CHEBI:456215"/>
        <dbReference type="EC" id="6.1.1.20"/>
    </reaction>
</comment>
<keyword evidence="4 15" id="KW-0963">Cytoplasm</keyword>
<comment type="caution">
    <text evidence="20">The sequence shown here is derived from an EMBL/GenBank/DDBJ whole genome shotgun (WGS) entry which is preliminary data.</text>
</comment>
<evidence type="ECO:0000256" key="16">
    <source>
        <dbReference type="PROSITE-ProRule" id="PRU00209"/>
    </source>
</evidence>
<keyword evidence="5 16" id="KW-0820">tRNA-binding</keyword>
<keyword evidence="21" id="KW-1185">Reference proteome</keyword>
<gene>
    <name evidence="15 20" type="primary">pheT</name>
    <name evidence="20" type="ORF">NE630_09710</name>
</gene>
<evidence type="ECO:0000259" key="17">
    <source>
        <dbReference type="PROSITE" id="PS50886"/>
    </source>
</evidence>
<evidence type="ECO:0000256" key="15">
    <source>
        <dbReference type="HAMAP-Rule" id="MF_00283"/>
    </source>
</evidence>
<evidence type="ECO:0000256" key="14">
    <source>
        <dbReference type="ARBA" id="ARBA00049255"/>
    </source>
</evidence>
<evidence type="ECO:0000256" key="10">
    <source>
        <dbReference type="ARBA" id="ARBA00022842"/>
    </source>
</evidence>
<dbReference type="InterPro" id="IPR004532">
    <property type="entry name" value="Phe-tRNA-ligase_IIc_bsu_bact"/>
</dbReference>
<comment type="subunit">
    <text evidence="3 15">Tetramer of two alpha and two beta subunits.</text>
</comment>
<evidence type="ECO:0000256" key="4">
    <source>
        <dbReference type="ARBA" id="ARBA00022490"/>
    </source>
</evidence>
<dbReference type="Proteomes" id="UP001205919">
    <property type="component" value="Unassembled WGS sequence"/>
</dbReference>
<keyword evidence="10 15" id="KW-0460">Magnesium</keyword>
<dbReference type="GO" id="GO:0009328">
    <property type="term" value="C:phenylalanine-tRNA ligase complex"/>
    <property type="evidence" value="ECO:0007669"/>
    <property type="project" value="TreeGrafter"/>
</dbReference>
<dbReference type="CDD" id="cd02796">
    <property type="entry name" value="tRNA_bind_bactPheRS"/>
    <property type="match status" value="1"/>
</dbReference>
<dbReference type="Pfam" id="PF01588">
    <property type="entry name" value="tRNA_bind"/>
    <property type="match status" value="1"/>
</dbReference>
<keyword evidence="9 15" id="KW-0067">ATP-binding</keyword>
<dbReference type="PROSITE" id="PS50886">
    <property type="entry name" value="TRBD"/>
    <property type="match status" value="1"/>
</dbReference>
<dbReference type="Pfam" id="PF03483">
    <property type="entry name" value="B3_4"/>
    <property type="match status" value="1"/>
</dbReference>
<evidence type="ECO:0000256" key="3">
    <source>
        <dbReference type="ARBA" id="ARBA00011209"/>
    </source>
</evidence>
<feature type="binding site" evidence="15">
    <location>
        <position position="474"/>
    </location>
    <ligand>
        <name>Mg(2+)</name>
        <dbReference type="ChEBI" id="CHEBI:18420"/>
        <note>shared with alpha subunit</note>
    </ligand>
</feature>
<evidence type="ECO:0000256" key="7">
    <source>
        <dbReference type="ARBA" id="ARBA00022723"/>
    </source>
</evidence>
<dbReference type="InterPro" id="IPR005147">
    <property type="entry name" value="tRNA_synthase_B5-dom"/>
</dbReference>
<evidence type="ECO:0000313" key="20">
    <source>
        <dbReference type="EMBL" id="MCQ4814701.1"/>
    </source>
</evidence>
<dbReference type="RefSeq" id="WP_034443438.1">
    <property type="nucleotide sequence ID" value="NZ_CATXDJ010000005.1"/>
</dbReference>
<dbReference type="InterPro" id="IPR045060">
    <property type="entry name" value="Phe-tRNA-ligase_IIc_bsu"/>
</dbReference>
<dbReference type="GO" id="GO:0000049">
    <property type="term" value="F:tRNA binding"/>
    <property type="evidence" value="ECO:0007669"/>
    <property type="project" value="UniProtKB-UniRule"/>
</dbReference>
<dbReference type="GeneID" id="95756701"/>
<dbReference type="Gene3D" id="3.30.930.10">
    <property type="entry name" value="Bira Bifunctional Protein, Domain 2"/>
    <property type="match status" value="1"/>
</dbReference>
<dbReference type="GO" id="GO:0005524">
    <property type="term" value="F:ATP binding"/>
    <property type="evidence" value="ECO:0007669"/>
    <property type="project" value="UniProtKB-UniRule"/>
</dbReference>
<evidence type="ECO:0000256" key="8">
    <source>
        <dbReference type="ARBA" id="ARBA00022741"/>
    </source>
</evidence>
<dbReference type="InterPro" id="IPR012340">
    <property type="entry name" value="NA-bd_OB-fold"/>
</dbReference>
<accession>A0AAW5K494</accession>
<dbReference type="InterPro" id="IPR005121">
    <property type="entry name" value="Fdx_antiC-bd"/>
</dbReference>
<feature type="binding site" evidence="15">
    <location>
        <position position="478"/>
    </location>
    <ligand>
        <name>Mg(2+)</name>
        <dbReference type="ChEBI" id="CHEBI:18420"/>
        <note>shared with alpha subunit</note>
    </ligand>
</feature>
<dbReference type="InterPro" id="IPR020825">
    <property type="entry name" value="Phe-tRNA_synthase-like_B3/B4"/>
</dbReference>
<dbReference type="SMART" id="SM00896">
    <property type="entry name" value="FDX-ACB"/>
    <property type="match status" value="1"/>
</dbReference>